<feature type="domain" description="Luciferase-like" evidence="5">
    <location>
        <begin position="4"/>
        <end position="235"/>
    </location>
</feature>
<dbReference type="InterPro" id="IPR011251">
    <property type="entry name" value="Luciferase-like_dom"/>
</dbReference>
<evidence type="ECO:0000256" key="1">
    <source>
        <dbReference type="ARBA" id="ARBA00022630"/>
    </source>
</evidence>
<evidence type="ECO:0000256" key="3">
    <source>
        <dbReference type="ARBA" id="ARBA00023002"/>
    </source>
</evidence>
<sequence>MKIGISVASAYNTDVRQGARQMIDRTRAAARANLDSLFVGDHHVVPTPYYQNTPMMGRMLAEWHNRPAGVLLLLPLWNPVLAAEQVATLACLNKDRFILQCGLGRDERQFKAMGANIRNRPSAFEQSLTSMQALWRGESVSLDGRWKFQAAKISPLPPEPIEVWIGASAAPAIDRAARMGDVWLADPGLTLNGAEAALAQYHLARQKHQLKVPTTVAIRRDIYVAESSAEAAELRASLGNNYRGFDPQALIIGDASTVAEQFQAFEKLGYTDIIVRNLHPDPACAIASTDRLKQVKVMVDNFF</sequence>
<organism evidence="6 7">
    <name type="scientific">SAR86 cluster bacterium</name>
    <dbReference type="NCBI Taxonomy" id="2030880"/>
    <lineage>
        <taxon>Bacteria</taxon>
        <taxon>Pseudomonadati</taxon>
        <taxon>Pseudomonadota</taxon>
        <taxon>Gammaproteobacteria</taxon>
        <taxon>SAR86 cluster</taxon>
    </lineage>
</organism>
<evidence type="ECO:0000259" key="5">
    <source>
        <dbReference type="Pfam" id="PF00296"/>
    </source>
</evidence>
<reference evidence="6" key="1">
    <citation type="submission" date="2020-05" db="EMBL/GenBank/DDBJ databases">
        <title>Sulfur intermediates as new biogeochemical hubs in an aquatic model microbial ecosystem.</title>
        <authorList>
            <person name="Vigneron A."/>
        </authorList>
    </citation>
    <scope>NUCLEOTIDE SEQUENCE</scope>
    <source>
        <strain evidence="6">Bin.250</strain>
    </source>
</reference>
<dbReference type="GO" id="GO:0008726">
    <property type="term" value="F:alkanesulfonate monooxygenase activity"/>
    <property type="evidence" value="ECO:0007669"/>
    <property type="project" value="TreeGrafter"/>
</dbReference>
<dbReference type="Proteomes" id="UP000754644">
    <property type="component" value="Unassembled WGS sequence"/>
</dbReference>
<dbReference type="Gene3D" id="3.20.20.30">
    <property type="entry name" value="Luciferase-like domain"/>
    <property type="match status" value="1"/>
</dbReference>
<name>A0A973A9T8_9GAMM</name>
<comment type="caution">
    <text evidence="6">The sequence shown here is derived from an EMBL/GenBank/DDBJ whole genome shotgun (WGS) entry which is preliminary data.</text>
</comment>
<dbReference type="PANTHER" id="PTHR42847">
    <property type="entry name" value="ALKANESULFONATE MONOOXYGENASE"/>
    <property type="match status" value="1"/>
</dbReference>
<evidence type="ECO:0000256" key="2">
    <source>
        <dbReference type="ARBA" id="ARBA00022643"/>
    </source>
</evidence>
<keyword evidence="1" id="KW-0285">Flavoprotein</keyword>
<dbReference type="AlphaFoldDB" id="A0A973A9T8"/>
<dbReference type="GO" id="GO:0046306">
    <property type="term" value="P:alkanesulfonate catabolic process"/>
    <property type="evidence" value="ECO:0007669"/>
    <property type="project" value="TreeGrafter"/>
</dbReference>
<keyword evidence="2" id="KW-0288">FMN</keyword>
<accession>A0A973A9T8</accession>
<gene>
    <name evidence="6" type="ORF">HQ497_10710</name>
</gene>
<keyword evidence="3" id="KW-0560">Oxidoreductase</keyword>
<dbReference type="Pfam" id="PF00296">
    <property type="entry name" value="Bac_luciferase"/>
    <property type="match status" value="1"/>
</dbReference>
<protein>
    <submittedName>
        <fullName evidence="6">LLM class flavin-dependent oxidoreductase</fullName>
    </submittedName>
</protein>
<dbReference type="PANTHER" id="PTHR42847:SF4">
    <property type="entry name" value="ALKANESULFONATE MONOOXYGENASE-RELATED"/>
    <property type="match status" value="1"/>
</dbReference>
<dbReference type="EMBL" id="JABMOJ010000405">
    <property type="protein sequence ID" value="NQV65822.1"/>
    <property type="molecule type" value="Genomic_DNA"/>
</dbReference>
<dbReference type="SUPFAM" id="SSF51679">
    <property type="entry name" value="Bacterial luciferase-like"/>
    <property type="match status" value="1"/>
</dbReference>
<dbReference type="InterPro" id="IPR036661">
    <property type="entry name" value="Luciferase-like_sf"/>
</dbReference>
<dbReference type="InterPro" id="IPR050172">
    <property type="entry name" value="SsuD_RutA_monooxygenase"/>
</dbReference>
<proteinExistence type="predicted"/>
<keyword evidence="4" id="KW-0503">Monooxygenase</keyword>
<evidence type="ECO:0000256" key="4">
    <source>
        <dbReference type="ARBA" id="ARBA00023033"/>
    </source>
</evidence>
<evidence type="ECO:0000313" key="6">
    <source>
        <dbReference type="EMBL" id="NQV65822.1"/>
    </source>
</evidence>
<evidence type="ECO:0000313" key="7">
    <source>
        <dbReference type="Proteomes" id="UP000754644"/>
    </source>
</evidence>